<dbReference type="Gene3D" id="3.40.710.10">
    <property type="entry name" value="DD-peptidase/beta-lactamase superfamily"/>
    <property type="match status" value="1"/>
</dbReference>
<feature type="non-terminal residue" evidence="1">
    <location>
        <position position="1"/>
    </location>
</feature>
<protein>
    <recommendedName>
        <fullName evidence="3">Serine hydrolase</fullName>
    </recommendedName>
</protein>
<evidence type="ECO:0000313" key="1">
    <source>
        <dbReference type="EMBL" id="CAF4291659.1"/>
    </source>
</evidence>
<dbReference type="AlphaFoldDB" id="A0A820H8D2"/>
<gene>
    <name evidence="1" type="ORF">OTI717_LOCUS41752</name>
</gene>
<dbReference type="InterPro" id="IPR012338">
    <property type="entry name" value="Beta-lactam/transpept-like"/>
</dbReference>
<dbReference type="EMBL" id="CAJOAX010044258">
    <property type="protein sequence ID" value="CAF4291659.1"/>
    <property type="molecule type" value="Genomic_DNA"/>
</dbReference>
<evidence type="ECO:0008006" key="3">
    <source>
        <dbReference type="Google" id="ProtNLM"/>
    </source>
</evidence>
<comment type="caution">
    <text evidence="1">The sequence shown here is derived from an EMBL/GenBank/DDBJ whole genome shotgun (WGS) entry which is preliminary data.</text>
</comment>
<organism evidence="1 2">
    <name type="scientific">Rotaria sordida</name>
    <dbReference type="NCBI Taxonomy" id="392033"/>
    <lineage>
        <taxon>Eukaryota</taxon>
        <taxon>Metazoa</taxon>
        <taxon>Spiralia</taxon>
        <taxon>Gnathifera</taxon>
        <taxon>Rotifera</taxon>
        <taxon>Eurotatoria</taxon>
        <taxon>Bdelloidea</taxon>
        <taxon>Philodinida</taxon>
        <taxon>Philodinidae</taxon>
        <taxon>Rotaria</taxon>
    </lineage>
</organism>
<name>A0A820H8D2_9BILA</name>
<reference evidence="1" key="1">
    <citation type="submission" date="2021-02" db="EMBL/GenBank/DDBJ databases">
        <authorList>
            <person name="Nowell W R."/>
        </authorList>
    </citation>
    <scope>NUCLEOTIDE SEQUENCE</scope>
</reference>
<proteinExistence type="predicted"/>
<dbReference type="Proteomes" id="UP000663823">
    <property type="component" value="Unassembled WGS sequence"/>
</dbReference>
<accession>A0A820H8D2</accession>
<evidence type="ECO:0000313" key="2">
    <source>
        <dbReference type="Proteomes" id="UP000663823"/>
    </source>
</evidence>
<sequence>DTFYASGFNGQNVFIIPSKKLVIVRFGLTRTPNEEYGANQFLKNVISSINL</sequence>